<dbReference type="STRING" id="390270.SAMN04488005_0526"/>
<dbReference type="Proteomes" id="UP000199478">
    <property type="component" value="Unassembled WGS sequence"/>
</dbReference>
<keyword evidence="2" id="KW-1185">Reference proteome</keyword>
<sequence>MRNYDFRLLTQDDLTLLRRWYSAAHVKVWWPDTDAQIARITADMENPQVAMHIVELSHLPFAFISDFDARTSAKPEFADLPVGTRVVETFVGNPDFLGPGHAAGYIEAWVRALRRSYSLVAVGPITTDTRAISIYRQAGFHNRRLAPTRDGKLVQVMTRL</sequence>
<accession>A0A1I6FUR1</accession>
<dbReference type="EMBL" id="FOYP01000001">
    <property type="protein sequence ID" value="SFR33626.1"/>
    <property type="molecule type" value="Genomic_DNA"/>
</dbReference>
<dbReference type="AlphaFoldDB" id="A0A1I6FUR1"/>
<dbReference type="OrthoDB" id="9814648at2"/>
<evidence type="ECO:0000313" key="2">
    <source>
        <dbReference type="Proteomes" id="UP000199478"/>
    </source>
</evidence>
<gene>
    <name evidence="1" type="ORF">SAMN04488005_0526</name>
</gene>
<organism evidence="1 2">
    <name type="scientific">Yoonia tamlensis</name>
    <dbReference type="NCBI Taxonomy" id="390270"/>
    <lineage>
        <taxon>Bacteria</taxon>
        <taxon>Pseudomonadati</taxon>
        <taxon>Pseudomonadota</taxon>
        <taxon>Alphaproteobacteria</taxon>
        <taxon>Rhodobacterales</taxon>
        <taxon>Paracoccaceae</taxon>
        <taxon>Yoonia</taxon>
    </lineage>
</organism>
<dbReference type="RefSeq" id="WP_090196082.1">
    <property type="nucleotide sequence ID" value="NZ_FOYP01000001.1"/>
</dbReference>
<dbReference type="PANTHER" id="PTHR31438">
    <property type="entry name" value="LYSINE N-ACYLTRANSFERASE C17G9.06C-RELATED"/>
    <property type="match status" value="1"/>
</dbReference>
<dbReference type="SUPFAM" id="SSF55729">
    <property type="entry name" value="Acyl-CoA N-acyltransferases (Nat)"/>
    <property type="match status" value="1"/>
</dbReference>
<dbReference type="InterPro" id="IPR016181">
    <property type="entry name" value="Acyl_CoA_acyltransferase"/>
</dbReference>
<protein>
    <submittedName>
        <fullName evidence="1">Aminoglycoside 6'-N-acetyltransferase</fullName>
    </submittedName>
</protein>
<reference evidence="2" key="1">
    <citation type="submission" date="2016-10" db="EMBL/GenBank/DDBJ databases">
        <authorList>
            <person name="Varghese N."/>
            <person name="Submissions S."/>
        </authorList>
    </citation>
    <scope>NUCLEOTIDE SEQUENCE [LARGE SCALE GENOMIC DNA]</scope>
    <source>
        <strain evidence="2">DSM 26879</strain>
    </source>
</reference>
<dbReference type="Pfam" id="PF13523">
    <property type="entry name" value="Acetyltransf_8"/>
    <property type="match status" value="1"/>
</dbReference>
<proteinExistence type="predicted"/>
<name>A0A1I6FUR1_9RHOB</name>
<dbReference type="Gene3D" id="3.40.630.30">
    <property type="match status" value="1"/>
</dbReference>
<keyword evidence="1" id="KW-0808">Transferase</keyword>
<evidence type="ECO:0000313" key="1">
    <source>
        <dbReference type="EMBL" id="SFR33626.1"/>
    </source>
</evidence>
<dbReference type="GO" id="GO:0016410">
    <property type="term" value="F:N-acyltransferase activity"/>
    <property type="evidence" value="ECO:0007669"/>
    <property type="project" value="TreeGrafter"/>
</dbReference>
<dbReference type="PANTHER" id="PTHR31438:SF1">
    <property type="entry name" value="LYSINE N-ACYLTRANSFERASE C17G9.06C-RELATED"/>
    <property type="match status" value="1"/>
</dbReference>